<evidence type="ECO:0000259" key="10">
    <source>
        <dbReference type="Pfam" id="PF02463"/>
    </source>
</evidence>
<dbReference type="GO" id="GO:0043590">
    <property type="term" value="C:bacterial nucleoid"/>
    <property type="evidence" value="ECO:0007669"/>
    <property type="project" value="TreeGrafter"/>
</dbReference>
<sequence>MIKELYMKNCALIEELRVDFGSKLNILTGETGSGKSIVLEGLNLCLGGKYDRSFLRKDCDRGLVELLIYTDNQKVEDLLNEYSIPYSDKELLVSRSIFEDGKSTTKLNGRSIRLADLRTIMMTIVDIHSQHQNQALYNRDVHLEFLDLYGKDSLKDIKSKYDASYKKYTDIKSKILELNDNMTERELEREVDLLKYQIDEIEKANLDVDEYEILKVKYKKYSNQDKINTAILTSYDLLKSGDLGVEDRIGKSLSALGPVADYDIVLEDFVEGLENIMYQLEDLDASMRSYIDKNEYNPQILEEIQLRMDFINTMKRKYGDKIEDILDYKIEMKQRLYNIENREERKLALLKEQEKIEEDLEKIGGELTSSRMKVANLLEESLLKELESLNMKNTKFKVIFNKVGYTSSGCDDVEYYVSFNLGENLNPLNKVASGGEMSRFMLAFKKILSDVDKIETMIFDEIDTGISGRAAQVVGEKLAEMAKHKQLICITHLPQIAAFADDHYYIEKNVENERTFTSIRNLSYQDRQEEIARLISGKIITEKTLEHSHEMIELAKKTKA</sequence>
<protein>
    <recommendedName>
        <fullName evidence="3 9">DNA repair protein RecN</fullName>
    </recommendedName>
    <alternativeName>
        <fullName evidence="8 9">Recombination protein N</fullName>
    </alternativeName>
</protein>
<dbReference type="GO" id="GO:0005524">
    <property type="term" value="F:ATP binding"/>
    <property type="evidence" value="ECO:0007669"/>
    <property type="project" value="UniProtKB-KW"/>
</dbReference>
<dbReference type="GO" id="GO:0009432">
    <property type="term" value="P:SOS response"/>
    <property type="evidence" value="ECO:0007669"/>
    <property type="project" value="TreeGrafter"/>
</dbReference>
<keyword evidence="5 9" id="KW-0227">DNA damage</keyword>
<evidence type="ECO:0000256" key="9">
    <source>
        <dbReference type="PIRNR" id="PIRNR003128"/>
    </source>
</evidence>
<organism evidence="11 12">
    <name type="scientific">Peptostreptococcus stomatis DSM 17678</name>
    <dbReference type="NCBI Taxonomy" id="596315"/>
    <lineage>
        <taxon>Bacteria</taxon>
        <taxon>Bacillati</taxon>
        <taxon>Bacillota</taxon>
        <taxon>Clostridia</taxon>
        <taxon>Peptostreptococcales</taxon>
        <taxon>Peptostreptococcaceae</taxon>
        <taxon>Peptostreptococcus</taxon>
    </lineage>
</organism>
<dbReference type="OrthoDB" id="9806954at2"/>
<dbReference type="EMBL" id="ADGQ01000004">
    <property type="protein sequence ID" value="EFM65331.1"/>
    <property type="molecule type" value="Genomic_DNA"/>
</dbReference>
<evidence type="ECO:0000256" key="6">
    <source>
        <dbReference type="ARBA" id="ARBA00022840"/>
    </source>
</evidence>
<dbReference type="GO" id="GO:0006310">
    <property type="term" value="P:DNA recombination"/>
    <property type="evidence" value="ECO:0007669"/>
    <property type="project" value="InterPro"/>
</dbReference>
<dbReference type="GO" id="GO:0006281">
    <property type="term" value="P:DNA repair"/>
    <property type="evidence" value="ECO:0007669"/>
    <property type="project" value="UniProtKB-KW"/>
</dbReference>
<keyword evidence="12" id="KW-1185">Reference proteome</keyword>
<evidence type="ECO:0000256" key="3">
    <source>
        <dbReference type="ARBA" id="ARBA00021315"/>
    </source>
</evidence>
<evidence type="ECO:0000256" key="5">
    <source>
        <dbReference type="ARBA" id="ARBA00022763"/>
    </source>
</evidence>
<dbReference type="SUPFAM" id="SSF52540">
    <property type="entry name" value="P-loop containing nucleoside triphosphate hydrolases"/>
    <property type="match status" value="1"/>
</dbReference>
<dbReference type="PANTHER" id="PTHR11059:SF0">
    <property type="entry name" value="DNA REPAIR PROTEIN RECN"/>
    <property type="match status" value="1"/>
</dbReference>
<keyword evidence="7 9" id="KW-0234">DNA repair</keyword>
<evidence type="ECO:0000256" key="8">
    <source>
        <dbReference type="ARBA" id="ARBA00033408"/>
    </source>
</evidence>
<evidence type="ECO:0000256" key="2">
    <source>
        <dbReference type="ARBA" id="ARBA00009441"/>
    </source>
</evidence>
<name>E0E171_9FIRM</name>
<dbReference type="InterPro" id="IPR003395">
    <property type="entry name" value="RecF/RecN/SMC_N"/>
</dbReference>
<feature type="domain" description="RecF/RecN/SMC N-terminal" evidence="10">
    <location>
        <begin position="2"/>
        <end position="508"/>
    </location>
</feature>
<dbReference type="FunFam" id="3.40.50.300:FF:000356">
    <property type="entry name" value="DNA repair protein RecN"/>
    <property type="match status" value="1"/>
</dbReference>
<reference evidence="11 12" key="1">
    <citation type="submission" date="2010-08" db="EMBL/GenBank/DDBJ databases">
        <authorList>
            <person name="Harkins D.M."/>
            <person name="Madupu R."/>
            <person name="Durkin A.S."/>
            <person name="Torralba M."/>
            <person name="Methe B."/>
            <person name="Sutton G.G."/>
            <person name="Nelson K.E."/>
        </authorList>
    </citation>
    <scope>NUCLEOTIDE SEQUENCE [LARGE SCALE GENOMIC DNA]</scope>
    <source>
        <strain evidence="11 12">DSM 17678</strain>
    </source>
</reference>
<dbReference type="RefSeq" id="WP_007788043.1">
    <property type="nucleotide sequence ID" value="NZ_ADGQ01000004.1"/>
</dbReference>
<comment type="caution">
    <text evidence="11">The sequence shown here is derived from an EMBL/GenBank/DDBJ whole genome shotgun (WGS) entry which is preliminary data.</text>
</comment>
<gene>
    <name evidence="11" type="primary">recN</name>
    <name evidence="11" type="ORF">HMPREF0634_0423</name>
</gene>
<dbReference type="InterPro" id="IPR004604">
    <property type="entry name" value="DNA_recomb/repair_RecN"/>
</dbReference>
<dbReference type="PIRSF" id="PIRSF003128">
    <property type="entry name" value="RecN"/>
    <property type="match status" value="1"/>
</dbReference>
<dbReference type="GeneID" id="84799910"/>
<evidence type="ECO:0000313" key="11">
    <source>
        <dbReference type="EMBL" id="EFM65331.1"/>
    </source>
</evidence>
<dbReference type="InterPro" id="IPR027417">
    <property type="entry name" value="P-loop_NTPase"/>
</dbReference>
<accession>E0E171</accession>
<dbReference type="Gene3D" id="3.40.50.300">
    <property type="entry name" value="P-loop containing nucleotide triphosphate hydrolases"/>
    <property type="match status" value="2"/>
</dbReference>
<evidence type="ECO:0000256" key="1">
    <source>
        <dbReference type="ARBA" id="ARBA00003618"/>
    </source>
</evidence>
<dbReference type="eggNOG" id="COG0497">
    <property type="taxonomic scope" value="Bacteria"/>
</dbReference>
<dbReference type="PANTHER" id="PTHR11059">
    <property type="entry name" value="DNA REPAIR PROTEIN RECN"/>
    <property type="match status" value="1"/>
</dbReference>
<comment type="similarity">
    <text evidence="2 9">Belongs to the RecN family.</text>
</comment>
<dbReference type="Proteomes" id="UP000003244">
    <property type="component" value="Unassembled WGS sequence"/>
</dbReference>
<evidence type="ECO:0000313" key="12">
    <source>
        <dbReference type="Proteomes" id="UP000003244"/>
    </source>
</evidence>
<dbReference type="Pfam" id="PF02463">
    <property type="entry name" value="SMC_N"/>
    <property type="match status" value="1"/>
</dbReference>
<comment type="function">
    <text evidence="1 9">May be involved in recombinational repair of damaged DNA.</text>
</comment>
<proteinExistence type="inferred from homology"/>
<keyword evidence="4" id="KW-0547">Nucleotide-binding</keyword>
<dbReference type="STRING" id="596315.HMPREF0634_0423"/>
<dbReference type="NCBIfam" id="TIGR00634">
    <property type="entry name" value="recN"/>
    <property type="match status" value="1"/>
</dbReference>
<dbReference type="AlphaFoldDB" id="E0E171"/>
<dbReference type="CDD" id="cd03241">
    <property type="entry name" value="ABC_RecN"/>
    <property type="match status" value="1"/>
</dbReference>
<evidence type="ECO:0000256" key="4">
    <source>
        <dbReference type="ARBA" id="ARBA00022741"/>
    </source>
</evidence>
<evidence type="ECO:0000256" key="7">
    <source>
        <dbReference type="ARBA" id="ARBA00023204"/>
    </source>
</evidence>
<keyword evidence="6" id="KW-0067">ATP-binding</keyword>